<dbReference type="InterPro" id="IPR002104">
    <property type="entry name" value="Integrase_catalytic"/>
</dbReference>
<feature type="domain" description="Core-binding (CB)" evidence="7">
    <location>
        <begin position="161"/>
        <end position="250"/>
    </location>
</feature>
<organism evidence="8 9">
    <name type="scientific">Acidicapsa dinghuensis</name>
    <dbReference type="NCBI Taxonomy" id="2218256"/>
    <lineage>
        <taxon>Bacteria</taxon>
        <taxon>Pseudomonadati</taxon>
        <taxon>Acidobacteriota</taxon>
        <taxon>Terriglobia</taxon>
        <taxon>Terriglobales</taxon>
        <taxon>Acidobacteriaceae</taxon>
        <taxon>Acidicapsa</taxon>
    </lineage>
</organism>
<dbReference type="PROSITE" id="PS51898">
    <property type="entry name" value="TYR_RECOMBINASE"/>
    <property type="match status" value="1"/>
</dbReference>
<evidence type="ECO:0000256" key="1">
    <source>
        <dbReference type="ARBA" id="ARBA00008857"/>
    </source>
</evidence>
<dbReference type="InterPro" id="IPR010998">
    <property type="entry name" value="Integrase_recombinase_N"/>
</dbReference>
<feature type="domain" description="Tyr recombinase" evidence="6">
    <location>
        <begin position="264"/>
        <end position="454"/>
    </location>
</feature>
<dbReference type="InterPro" id="IPR050090">
    <property type="entry name" value="Tyrosine_recombinase_XerCD"/>
</dbReference>
<evidence type="ECO:0000256" key="4">
    <source>
        <dbReference type="ARBA" id="ARBA00023172"/>
    </source>
</evidence>
<keyword evidence="3 5" id="KW-0238">DNA-binding</keyword>
<evidence type="ECO:0000256" key="3">
    <source>
        <dbReference type="ARBA" id="ARBA00023125"/>
    </source>
</evidence>
<keyword evidence="2" id="KW-0229">DNA integration</keyword>
<name>A0ABW1ED63_9BACT</name>
<reference evidence="9" key="1">
    <citation type="journal article" date="2019" name="Int. J. Syst. Evol. Microbiol.">
        <title>The Global Catalogue of Microorganisms (GCM) 10K type strain sequencing project: providing services to taxonomists for standard genome sequencing and annotation.</title>
        <authorList>
            <consortium name="The Broad Institute Genomics Platform"/>
            <consortium name="The Broad Institute Genome Sequencing Center for Infectious Disease"/>
            <person name="Wu L."/>
            <person name="Ma J."/>
        </authorList>
    </citation>
    <scope>NUCLEOTIDE SEQUENCE [LARGE SCALE GENOMIC DNA]</scope>
    <source>
        <strain evidence="9">JCM 4087</strain>
    </source>
</reference>
<dbReference type="SUPFAM" id="SSF56349">
    <property type="entry name" value="DNA breaking-rejoining enzymes"/>
    <property type="match status" value="1"/>
</dbReference>
<keyword evidence="9" id="KW-1185">Reference proteome</keyword>
<sequence>MEANACFISDEQYVDDARFSDPDNLLTAKNSEPMLQSEAEANPKQEASLKVIEGLFVQARAIQRHMSMPMLEEREAYLAYLLRLGRSRKYVINTATLVCHVLQHVRYTESLMIGESEISRASLEWASEVSANARGRANRTGLFRAAARNWFRFLGRYEFRPPESFRFKEYLEQYVSALQYEMHYQRVTIEGTAGRIKRFLKWVSLRRTFLASVTLEDVGLFLAEQKETGCGYYSIVAHCKSLRTFFGFAEQHGWNTCGLSKMIKVPRYRNRDTFVGCPAWKQVRAMLAFLDDSKPSHCRAKAILMLASIYGMRCSEIVRLTLGDLDWRNEILTVHRAKRGRTQQFPLQYEVGEAIIRYLRTVRPRSAVRNLFLTLKTPYRPVVHLSQSMVAFLRRTKAIEPPCGLHAFRHACATELLRKRTSLGGIADFLGHRGLGSVSIYAHCDLRTLRKVADFSLRSVL</sequence>
<dbReference type="RefSeq" id="WP_263337384.1">
    <property type="nucleotide sequence ID" value="NZ_JAGSYH010000004.1"/>
</dbReference>
<dbReference type="InterPro" id="IPR013762">
    <property type="entry name" value="Integrase-like_cat_sf"/>
</dbReference>
<comment type="similarity">
    <text evidence="1">Belongs to the 'phage' integrase family.</text>
</comment>
<accession>A0ABW1ED63</accession>
<dbReference type="Proteomes" id="UP001596091">
    <property type="component" value="Unassembled WGS sequence"/>
</dbReference>
<dbReference type="Gene3D" id="1.10.150.130">
    <property type="match status" value="1"/>
</dbReference>
<comment type="caution">
    <text evidence="8">The sequence shown here is derived from an EMBL/GenBank/DDBJ whole genome shotgun (WGS) entry which is preliminary data.</text>
</comment>
<gene>
    <name evidence="8" type="ORF">ACFPT7_05645</name>
</gene>
<dbReference type="EMBL" id="JBHSPH010000002">
    <property type="protein sequence ID" value="MFC5861767.1"/>
    <property type="molecule type" value="Genomic_DNA"/>
</dbReference>
<dbReference type="Gene3D" id="1.10.443.10">
    <property type="entry name" value="Intergrase catalytic core"/>
    <property type="match status" value="1"/>
</dbReference>
<keyword evidence="4" id="KW-0233">DNA recombination</keyword>
<evidence type="ECO:0000259" key="7">
    <source>
        <dbReference type="PROSITE" id="PS51900"/>
    </source>
</evidence>
<dbReference type="InterPro" id="IPR011010">
    <property type="entry name" value="DNA_brk_join_enz"/>
</dbReference>
<protein>
    <submittedName>
        <fullName evidence="8">Tyrosine-type recombinase/integrase</fullName>
    </submittedName>
</protein>
<evidence type="ECO:0000256" key="2">
    <source>
        <dbReference type="ARBA" id="ARBA00022908"/>
    </source>
</evidence>
<dbReference type="PROSITE" id="PS51900">
    <property type="entry name" value="CB"/>
    <property type="match status" value="1"/>
</dbReference>
<evidence type="ECO:0000313" key="9">
    <source>
        <dbReference type="Proteomes" id="UP001596091"/>
    </source>
</evidence>
<proteinExistence type="inferred from homology"/>
<evidence type="ECO:0000256" key="5">
    <source>
        <dbReference type="PROSITE-ProRule" id="PRU01248"/>
    </source>
</evidence>
<dbReference type="Pfam" id="PF00589">
    <property type="entry name" value="Phage_integrase"/>
    <property type="match status" value="1"/>
</dbReference>
<dbReference type="PANTHER" id="PTHR30349:SF64">
    <property type="entry name" value="PROPHAGE INTEGRASE INTD-RELATED"/>
    <property type="match status" value="1"/>
</dbReference>
<dbReference type="PANTHER" id="PTHR30349">
    <property type="entry name" value="PHAGE INTEGRASE-RELATED"/>
    <property type="match status" value="1"/>
</dbReference>
<evidence type="ECO:0000259" key="6">
    <source>
        <dbReference type="PROSITE" id="PS51898"/>
    </source>
</evidence>
<dbReference type="InterPro" id="IPR044068">
    <property type="entry name" value="CB"/>
</dbReference>
<evidence type="ECO:0000313" key="8">
    <source>
        <dbReference type="EMBL" id="MFC5861767.1"/>
    </source>
</evidence>